<keyword evidence="6 7" id="KW-0998">Cell outer membrane</keyword>
<name>A0ABS3CJI0_9BACT</name>
<dbReference type="Gene3D" id="2.40.170.20">
    <property type="entry name" value="TonB-dependent receptor, beta-barrel domain"/>
    <property type="match status" value="1"/>
</dbReference>
<protein>
    <submittedName>
        <fullName evidence="10">SusC/RagA family TonB-linked outer membrane protein</fullName>
    </submittedName>
</protein>
<dbReference type="InterPro" id="IPR037066">
    <property type="entry name" value="Plug_dom_sf"/>
</dbReference>
<dbReference type="Proteomes" id="UP000664480">
    <property type="component" value="Unassembled WGS sequence"/>
</dbReference>
<feature type="signal peptide" evidence="8">
    <location>
        <begin position="1"/>
        <end position="25"/>
    </location>
</feature>
<dbReference type="InterPro" id="IPR008969">
    <property type="entry name" value="CarboxyPept-like_regulatory"/>
</dbReference>
<dbReference type="Pfam" id="PF13715">
    <property type="entry name" value="CarbopepD_reg_2"/>
    <property type="match status" value="1"/>
</dbReference>
<evidence type="ECO:0000256" key="3">
    <source>
        <dbReference type="ARBA" id="ARBA00022452"/>
    </source>
</evidence>
<dbReference type="RefSeq" id="WP_206587568.1">
    <property type="nucleotide sequence ID" value="NZ_JAFKCU010000003.1"/>
</dbReference>
<gene>
    <name evidence="10" type="ORF">J0A69_15830</name>
</gene>
<dbReference type="InterPro" id="IPR039426">
    <property type="entry name" value="TonB-dep_rcpt-like"/>
</dbReference>
<evidence type="ECO:0000256" key="2">
    <source>
        <dbReference type="ARBA" id="ARBA00022448"/>
    </source>
</evidence>
<dbReference type="Gene3D" id="2.170.130.10">
    <property type="entry name" value="TonB-dependent receptor, plug domain"/>
    <property type="match status" value="1"/>
</dbReference>
<dbReference type="NCBIfam" id="TIGR04057">
    <property type="entry name" value="SusC_RagA_signa"/>
    <property type="match status" value="1"/>
</dbReference>
<evidence type="ECO:0000256" key="1">
    <source>
        <dbReference type="ARBA" id="ARBA00004571"/>
    </source>
</evidence>
<dbReference type="SUPFAM" id="SSF49464">
    <property type="entry name" value="Carboxypeptidase regulatory domain-like"/>
    <property type="match status" value="1"/>
</dbReference>
<feature type="domain" description="TonB-dependent receptor plug" evidence="9">
    <location>
        <begin position="125"/>
        <end position="232"/>
    </location>
</feature>
<keyword evidence="2 7" id="KW-0813">Transport</keyword>
<feature type="chain" id="PRO_5045952837" evidence="8">
    <location>
        <begin position="26"/>
        <end position="1067"/>
    </location>
</feature>
<evidence type="ECO:0000256" key="6">
    <source>
        <dbReference type="ARBA" id="ARBA00023237"/>
    </source>
</evidence>
<comment type="caution">
    <text evidence="10">The sequence shown here is derived from an EMBL/GenBank/DDBJ whole genome shotgun (WGS) entry which is preliminary data.</text>
</comment>
<evidence type="ECO:0000313" key="11">
    <source>
        <dbReference type="Proteomes" id="UP000664480"/>
    </source>
</evidence>
<keyword evidence="3 7" id="KW-1134">Transmembrane beta strand</keyword>
<dbReference type="InterPro" id="IPR023997">
    <property type="entry name" value="TonB-dep_OMP_SusC/RagA_CS"/>
</dbReference>
<dbReference type="EMBL" id="JAFKCU010000003">
    <property type="protein sequence ID" value="MBN7816915.1"/>
    <property type="molecule type" value="Genomic_DNA"/>
</dbReference>
<keyword evidence="4 7" id="KW-0812">Transmembrane</keyword>
<sequence>MSLLKLKKSSVLLFCFLLMVGMAQAQNASRILEGIVLDQQDSSPLPGVNLLVKGTVYGTVTDEEGRFSLQIPKGEVELIISYIGYSSLQLKVPAEQKRLELMLTPEDLSLQEVIVVSTGFSELPLSRTTGSFSGINQELVERRVSTNLIERLEDVTPGLIFNRDLSGTAPGESISIRGTATLLSNSQPLIVVDNLAYDGPLSGINPNDVESITVLKDAAAASIWGARAGNGVIVITTKRGSYEQPMQVSLTGNLSFQPKPDPLYYPTMAISSLVDKQMELYEEGYFNSLIGNRRNPVVAPLAELLYAFDQGDISQQELDAGISRYRRTDLRLDREKYLQRTAIQQQYALQLSGGAKRNTYQLSLGWDKNLNTGIASDLSRITFSLNQEWKFLKEKLQVQTGIYGIKADTYEGTPNVAGLFPYEGLADESGNPLEVYRDFSVRFKNSVADLVALPWSYVPLNEIGLSHTRSTRNELRLNLGLNYDFAESLSWTANYQYWNSQGAVRSLDPLSSYNARNLINSLTQVGEDGDLSFPVPMGSILDQRNSNGFSHSFRTRLNFNRTWADHRVDAFIGGELKDFQTENYGITSYGYDEDNGTSLPVDYLTRFVNLGTQRLQNIPFTEEFGGGINRFVSAFGNLGYSYKDRYLFNGSLRRDASNLFGVNTNQKSVPLWSAGLGWIASEEAFLKSDLISFLKLRLSYGYNGNTNSNVTAVTTATSYAGAQNLLTRLPYLSLRTPPNPELKWERIKILNTGLDFELWEGRIGGSIDYYQKQGLDLLAPIPLFISSGFSDATLNYASTRTKGWDLVINSRNLKGEFLWNTNFFLSLLQEKVTEVQNDPSATQLINYSPALPTPSVGKPLYSIYSFPFAGLDPADGAPLGLVDGEPSRDYGSIYSEATQETIQYHGSGRPTRFGAIRNTFSYKGWNLSANISYRLGYYFRRPSVNYDDLNRGELTHSDYENRWIKPGDEQSTNIPSDPGMVDAYRSQFYLSSAATVSKGDHIRFQDLRVSKSWDKAFGKGNRTGHLETYVYMNNLGILWKANKEVKDPDFLVQPSLFSFSMGFRARF</sequence>
<evidence type="ECO:0000256" key="7">
    <source>
        <dbReference type="PROSITE-ProRule" id="PRU01360"/>
    </source>
</evidence>
<evidence type="ECO:0000313" key="10">
    <source>
        <dbReference type="EMBL" id="MBN7816915.1"/>
    </source>
</evidence>
<organism evidence="10 11">
    <name type="scientific">Algoriphagus pacificus</name>
    <dbReference type="NCBI Taxonomy" id="2811234"/>
    <lineage>
        <taxon>Bacteria</taxon>
        <taxon>Pseudomonadati</taxon>
        <taxon>Bacteroidota</taxon>
        <taxon>Cytophagia</taxon>
        <taxon>Cytophagales</taxon>
        <taxon>Cyclobacteriaceae</taxon>
        <taxon>Algoriphagus</taxon>
    </lineage>
</organism>
<comment type="subcellular location">
    <subcellularLocation>
        <location evidence="1 7">Cell outer membrane</location>
        <topology evidence="1 7">Multi-pass membrane protein</topology>
    </subcellularLocation>
</comment>
<keyword evidence="5 7" id="KW-0472">Membrane</keyword>
<dbReference type="NCBIfam" id="TIGR04056">
    <property type="entry name" value="OMP_RagA_SusC"/>
    <property type="match status" value="1"/>
</dbReference>
<dbReference type="PROSITE" id="PS52016">
    <property type="entry name" value="TONB_DEPENDENT_REC_3"/>
    <property type="match status" value="1"/>
</dbReference>
<accession>A0ABS3CJI0</accession>
<proteinExistence type="inferred from homology"/>
<evidence type="ECO:0000259" key="9">
    <source>
        <dbReference type="Pfam" id="PF07715"/>
    </source>
</evidence>
<keyword evidence="11" id="KW-1185">Reference proteome</keyword>
<comment type="similarity">
    <text evidence="7">Belongs to the TonB-dependent receptor family.</text>
</comment>
<dbReference type="SUPFAM" id="SSF56935">
    <property type="entry name" value="Porins"/>
    <property type="match status" value="1"/>
</dbReference>
<keyword evidence="8" id="KW-0732">Signal</keyword>
<dbReference type="Pfam" id="PF07715">
    <property type="entry name" value="Plug"/>
    <property type="match status" value="1"/>
</dbReference>
<dbReference type="Gene3D" id="2.60.40.1120">
    <property type="entry name" value="Carboxypeptidase-like, regulatory domain"/>
    <property type="match status" value="1"/>
</dbReference>
<evidence type="ECO:0000256" key="4">
    <source>
        <dbReference type="ARBA" id="ARBA00022692"/>
    </source>
</evidence>
<reference evidence="10 11" key="1">
    <citation type="submission" date="2021-03" db="EMBL/GenBank/DDBJ databases">
        <title>novel species isolated from a fishpond in China.</title>
        <authorList>
            <person name="Lu H."/>
            <person name="Cai Z."/>
        </authorList>
    </citation>
    <scope>NUCLEOTIDE SEQUENCE [LARGE SCALE GENOMIC DNA]</scope>
    <source>
        <strain evidence="10 11">YJ13C</strain>
    </source>
</reference>
<evidence type="ECO:0000256" key="8">
    <source>
        <dbReference type="SAM" id="SignalP"/>
    </source>
</evidence>
<dbReference type="InterPro" id="IPR023996">
    <property type="entry name" value="TonB-dep_OMP_SusC/RagA"/>
</dbReference>
<evidence type="ECO:0000256" key="5">
    <source>
        <dbReference type="ARBA" id="ARBA00023136"/>
    </source>
</evidence>
<dbReference type="InterPro" id="IPR012910">
    <property type="entry name" value="Plug_dom"/>
</dbReference>
<dbReference type="InterPro" id="IPR036942">
    <property type="entry name" value="Beta-barrel_TonB_sf"/>
</dbReference>